<evidence type="ECO:0000313" key="6">
    <source>
        <dbReference type="EMBL" id="OGM49527.1"/>
    </source>
</evidence>
<dbReference type="InterPro" id="IPR021858">
    <property type="entry name" value="Fun_TF"/>
</dbReference>
<dbReference type="SUPFAM" id="SSF57701">
    <property type="entry name" value="Zn2/Cys6 DNA-binding domain"/>
    <property type="match status" value="1"/>
</dbReference>
<evidence type="ECO:0000256" key="3">
    <source>
        <dbReference type="ARBA" id="ARBA00023163"/>
    </source>
</evidence>
<dbReference type="Pfam" id="PF11951">
    <property type="entry name" value="Fungal_trans_2"/>
    <property type="match status" value="1"/>
</dbReference>
<dbReference type="CDD" id="cd00067">
    <property type="entry name" value="GAL4"/>
    <property type="match status" value="1"/>
</dbReference>
<dbReference type="PROSITE" id="PS00463">
    <property type="entry name" value="ZN2_CY6_FUNGAL_1"/>
    <property type="match status" value="1"/>
</dbReference>
<evidence type="ECO:0000259" key="5">
    <source>
        <dbReference type="PROSITE" id="PS50048"/>
    </source>
</evidence>
<feature type="domain" description="Zn(2)-C6 fungal-type" evidence="5">
    <location>
        <begin position="13"/>
        <end position="43"/>
    </location>
</feature>
<keyword evidence="4" id="KW-0539">Nucleus</keyword>
<protein>
    <submittedName>
        <fullName evidence="6">C6 zinc finger domain protein</fullName>
    </submittedName>
</protein>
<dbReference type="GO" id="GO:0008270">
    <property type="term" value="F:zinc ion binding"/>
    <property type="evidence" value="ECO:0007669"/>
    <property type="project" value="InterPro"/>
</dbReference>
<dbReference type="GO" id="GO:0001228">
    <property type="term" value="F:DNA-binding transcription activator activity, RNA polymerase II-specific"/>
    <property type="evidence" value="ECO:0007669"/>
    <property type="project" value="TreeGrafter"/>
</dbReference>
<dbReference type="GO" id="GO:0003677">
    <property type="term" value="F:DNA binding"/>
    <property type="evidence" value="ECO:0007669"/>
    <property type="project" value="UniProtKB-KW"/>
</dbReference>
<accession>A0A1F8ACW6</accession>
<organism evidence="6 7">
    <name type="scientific">Aspergillus bombycis</name>
    <dbReference type="NCBI Taxonomy" id="109264"/>
    <lineage>
        <taxon>Eukaryota</taxon>
        <taxon>Fungi</taxon>
        <taxon>Dikarya</taxon>
        <taxon>Ascomycota</taxon>
        <taxon>Pezizomycotina</taxon>
        <taxon>Eurotiomycetes</taxon>
        <taxon>Eurotiomycetidae</taxon>
        <taxon>Eurotiales</taxon>
        <taxon>Aspergillaceae</taxon>
        <taxon>Aspergillus</taxon>
    </lineage>
</organism>
<dbReference type="PANTHER" id="PTHR47784">
    <property type="entry name" value="STEROL UPTAKE CONTROL PROTEIN 2"/>
    <property type="match status" value="1"/>
</dbReference>
<dbReference type="AlphaFoldDB" id="A0A1F8ACW6"/>
<dbReference type="RefSeq" id="XP_022393244.1">
    <property type="nucleotide sequence ID" value="XM_022528803.1"/>
</dbReference>
<sequence length="388" mass="42883">MPSRRSHTKSHHGCTQCKQRRIKCDEARPSCGSCRKKKIVCNFLSQAPLPLNPLQQYPPQSSSPSPGLHSAAANPTIPLLELELLHHWHTTTAASLAHNSSIQDLFRITVPDVALSYPFLMHSLLAVSALHIGHKCPAERRRKYTEAAIRHNDLSLSLCTPLLSNVTSENCHALFAFSCLVAIFAYAAEHPPSSLDTLEVADVIKVFKLVRGAGSIVGQARPWIQQGDMRQLLNAGRNLRQPATTKYAPELYARLQETIEQHASHLMSDRKVGPTLSSSLEHLRDVFRRCTTLEDPGALMAWPVLVDAGYLDLLLQGEPTAFVILGHYGVALELLKDEWWLDGWGELLVNLALKHLGTAGEWKMARCLELVREDRAERTAGGDSTGGL</sequence>
<evidence type="ECO:0000256" key="4">
    <source>
        <dbReference type="ARBA" id="ARBA00023242"/>
    </source>
</evidence>
<dbReference type="GeneID" id="34445063"/>
<dbReference type="InterPro" id="IPR001138">
    <property type="entry name" value="Zn2Cys6_DnaBD"/>
</dbReference>
<reference evidence="6 7" key="1">
    <citation type="journal article" date="2016" name="Genome Biol. Evol.">
        <title>Draft genome sequence of an aflatoxigenic Aspergillus species, A. bombycis.</title>
        <authorList>
            <person name="Moore G.G."/>
            <person name="Mack B.M."/>
            <person name="Beltz S.B."/>
            <person name="Gilbert M.K."/>
        </authorList>
    </citation>
    <scope>NUCLEOTIDE SEQUENCE [LARGE SCALE GENOMIC DNA]</scope>
    <source>
        <strain evidence="7">NRRL 26010</strain>
    </source>
</reference>
<keyword evidence="2" id="KW-0238">DNA-binding</keyword>
<proteinExistence type="predicted"/>
<keyword evidence="1" id="KW-0805">Transcription regulation</keyword>
<evidence type="ECO:0000256" key="1">
    <source>
        <dbReference type="ARBA" id="ARBA00023015"/>
    </source>
</evidence>
<keyword evidence="3" id="KW-0804">Transcription</keyword>
<dbReference type="PROSITE" id="PS50048">
    <property type="entry name" value="ZN2_CY6_FUNGAL_2"/>
    <property type="match status" value="1"/>
</dbReference>
<dbReference type="InterPro" id="IPR036864">
    <property type="entry name" value="Zn2-C6_fun-type_DNA-bd_sf"/>
</dbReference>
<dbReference type="PANTHER" id="PTHR47784:SF5">
    <property type="entry name" value="STEROL UPTAKE CONTROL PROTEIN 2"/>
    <property type="match status" value="1"/>
</dbReference>
<name>A0A1F8ACW6_9EURO</name>
<comment type="caution">
    <text evidence="6">The sequence shown here is derived from an EMBL/GenBank/DDBJ whole genome shotgun (WGS) entry which is preliminary data.</text>
</comment>
<dbReference type="Gene3D" id="4.10.240.10">
    <property type="entry name" value="Zn(2)-C6 fungal-type DNA-binding domain"/>
    <property type="match status" value="1"/>
</dbReference>
<dbReference type="SMART" id="SM00066">
    <property type="entry name" value="GAL4"/>
    <property type="match status" value="1"/>
</dbReference>
<evidence type="ECO:0000313" key="7">
    <source>
        <dbReference type="Proteomes" id="UP000179179"/>
    </source>
</evidence>
<dbReference type="EMBL" id="LYCR01000008">
    <property type="protein sequence ID" value="OGM49527.1"/>
    <property type="molecule type" value="Genomic_DNA"/>
</dbReference>
<gene>
    <name evidence="6" type="ORF">ABOM_001673</name>
</gene>
<keyword evidence="7" id="KW-1185">Reference proteome</keyword>
<dbReference type="Proteomes" id="UP000179179">
    <property type="component" value="Unassembled WGS sequence"/>
</dbReference>
<dbReference type="Pfam" id="PF00172">
    <property type="entry name" value="Zn_clus"/>
    <property type="match status" value="1"/>
</dbReference>
<evidence type="ECO:0000256" key="2">
    <source>
        <dbReference type="ARBA" id="ARBA00023125"/>
    </source>
</evidence>
<dbReference type="OrthoDB" id="5386330at2759"/>
<dbReference type="InterPro" id="IPR053157">
    <property type="entry name" value="Sterol_Uptake_Regulator"/>
</dbReference>